<dbReference type="AlphaFoldDB" id="A0AAE1Q9C7"/>
<feature type="region of interest" description="Disordered" evidence="1">
    <location>
        <begin position="136"/>
        <end position="197"/>
    </location>
</feature>
<dbReference type="EMBL" id="JAWZYT010000621">
    <property type="protein sequence ID" value="KAK4321082.1"/>
    <property type="molecule type" value="Genomic_DNA"/>
</dbReference>
<accession>A0AAE1Q9C7</accession>
<feature type="compositionally biased region" description="Basic and acidic residues" evidence="1">
    <location>
        <begin position="176"/>
        <end position="197"/>
    </location>
</feature>
<evidence type="ECO:0000256" key="1">
    <source>
        <dbReference type="SAM" id="MobiDB-lite"/>
    </source>
</evidence>
<evidence type="ECO:0000313" key="3">
    <source>
        <dbReference type="Proteomes" id="UP001292094"/>
    </source>
</evidence>
<proteinExistence type="predicted"/>
<reference evidence="2" key="1">
    <citation type="submission" date="2023-11" db="EMBL/GenBank/DDBJ databases">
        <title>Genome assemblies of two species of porcelain crab, Petrolisthes cinctipes and Petrolisthes manimaculis (Anomura: Porcellanidae).</title>
        <authorList>
            <person name="Angst P."/>
        </authorList>
    </citation>
    <scope>NUCLEOTIDE SEQUENCE</scope>
    <source>
        <strain evidence="2">PB745_02</strain>
        <tissue evidence="2">Gill</tissue>
    </source>
</reference>
<organism evidence="2 3">
    <name type="scientific">Petrolisthes manimaculis</name>
    <dbReference type="NCBI Taxonomy" id="1843537"/>
    <lineage>
        <taxon>Eukaryota</taxon>
        <taxon>Metazoa</taxon>
        <taxon>Ecdysozoa</taxon>
        <taxon>Arthropoda</taxon>
        <taxon>Crustacea</taxon>
        <taxon>Multicrustacea</taxon>
        <taxon>Malacostraca</taxon>
        <taxon>Eumalacostraca</taxon>
        <taxon>Eucarida</taxon>
        <taxon>Decapoda</taxon>
        <taxon>Pleocyemata</taxon>
        <taxon>Anomura</taxon>
        <taxon>Galatheoidea</taxon>
        <taxon>Porcellanidae</taxon>
        <taxon>Petrolisthes</taxon>
    </lineage>
</organism>
<feature type="compositionally biased region" description="Basic and acidic residues" evidence="1">
    <location>
        <begin position="155"/>
        <end position="169"/>
    </location>
</feature>
<protein>
    <submittedName>
        <fullName evidence="2">Uncharacterized protein</fullName>
    </submittedName>
</protein>
<evidence type="ECO:0000313" key="2">
    <source>
        <dbReference type="EMBL" id="KAK4321082.1"/>
    </source>
</evidence>
<name>A0AAE1Q9C7_9EUCA</name>
<comment type="caution">
    <text evidence="2">The sequence shown here is derived from an EMBL/GenBank/DDBJ whole genome shotgun (WGS) entry which is preliminary data.</text>
</comment>
<sequence>MGTGRLQHLLYQLPHIYLGTPGHEHTSQHSEGLKRHLPPPLCSHHVFFAPLNQWRVLEPRPAKHSDLLDSDDHTQLFPGAMWPPGDSRGITEGSPADLSVSTAPGGPWLTWIHGCQLVGSPGRPDPRSRLLLPANRQPDTITLPPSGPARNYKYSSERETKDVGRRHIDLSGSNHSGREAGRSSKLIGRDDFEGRSL</sequence>
<dbReference type="Proteomes" id="UP001292094">
    <property type="component" value="Unassembled WGS sequence"/>
</dbReference>
<keyword evidence="3" id="KW-1185">Reference proteome</keyword>
<gene>
    <name evidence="2" type="ORF">Pmani_008099</name>
</gene>